<evidence type="ECO:0000313" key="4">
    <source>
        <dbReference type="EMBL" id="SMC64434.1"/>
    </source>
</evidence>
<dbReference type="Pfam" id="PF18962">
    <property type="entry name" value="Por_Secre_tail"/>
    <property type="match status" value="1"/>
</dbReference>
<name>A0A1W2AUZ3_9FLAO</name>
<dbReference type="EMBL" id="FWXS01000005">
    <property type="protein sequence ID" value="SMC64434.1"/>
    <property type="molecule type" value="Genomic_DNA"/>
</dbReference>
<dbReference type="OrthoDB" id="1247397at2"/>
<gene>
    <name evidence="4" type="ORF">SAMN06296427_10589</name>
</gene>
<feature type="domain" description="Secretion system C-terminal sorting" evidence="3">
    <location>
        <begin position="163"/>
        <end position="231"/>
    </location>
</feature>
<dbReference type="STRING" id="1434700.SAMN06296427_10589"/>
<feature type="chain" id="PRO_5012958366" evidence="2">
    <location>
        <begin position="19"/>
        <end position="233"/>
    </location>
</feature>
<protein>
    <submittedName>
        <fullName evidence="4">Por secretion system C-terminal sorting domain-containing protein</fullName>
    </submittedName>
</protein>
<dbReference type="AlphaFoldDB" id="A0A1W2AUZ3"/>
<dbReference type="InterPro" id="IPR026444">
    <property type="entry name" value="Secre_tail"/>
</dbReference>
<proteinExistence type="predicted"/>
<keyword evidence="1 2" id="KW-0732">Signal</keyword>
<dbReference type="RefSeq" id="WP_084017297.1">
    <property type="nucleotide sequence ID" value="NZ_FWXS01000005.1"/>
</dbReference>
<sequence length="233" mass="27140">MKKLFILSLLFCSINSFSQIEELQNSNWYLYEMEVDDMIALFPETESEIDYQTNFTNNTFSTNGCNAIMGEFNNLNDNSFQLTDVAMTLLECQYEDYDFFDEFYFYIFSGNENEIFTYTIEPNPDFPNSKRLIITNPFGHKANYHNAILSNQEISTNKIQFSPNPVNDKLTIQNPDSKLLNTQITDSNGKLLFTQKINSDKTEINFSNYPKGIYFITFKSEGKIIKTQKIIKK</sequence>
<dbReference type="Gene3D" id="2.40.128.270">
    <property type="match status" value="1"/>
</dbReference>
<evidence type="ECO:0000256" key="2">
    <source>
        <dbReference type="SAM" id="SignalP"/>
    </source>
</evidence>
<evidence type="ECO:0000259" key="3">
    <source>
        <dbReference type="Pfam" id="PF18962"/>
    </source>
</evidence>
<evidence type="ECO:0000313" key="5">
    <source>
        <dbReference type="Proteomes" id="UP000192393"/>
    </source>
</evidence>
<dbReference type="NCBIfam" id="TIGR04183">
    <property type="entry name" value="Por_Secre_tail"/>
    <property type="match status" value="1"/>
</dbReference>
<feature type="signal peptide" evidence="2">
    <location>
        <begin position="1"/>
        <end position="18"/>
    </location>
</feature>
<evidence type="ECO:0000256" key="1">
    <source>
        <dbReference type="ARBA" id="ARBA00022729"/>
    </source>
</evidence>
<dbReference type="InterPro" id="IPR038670">
    <property type="entry name" value="HslJ-like_sf"/>
</dbReference>
<keyword evidence="5" id="KW-1185">Reference proteome</keyword>
<accession>A0A1W2AUZ3</accession>
<organism evidence="4 5">
    <name type="scientific">Moheibacter sediminis</name>
    <dbReference type="NCBI Taxonomy" id="1434700"/>
    <lineage>
        <taxon>Bacteria</taxon>
        <taxon>Pseudomonadati</taxon>
        <taxon>Bacteroidota</taxon>
        <taxon>Flavobacteriia</taxon>
        <taxon>Flavobacteriales</taxon>
        <taxon>Weeksellaceae</taxon>
        <taxon>Moheibacter</taxon>
    </lineage>
</organism>
<reference evidence="4 5" key="1">
    <citation type="submission" date="2017-04" db="EMBL/GenBank/DDBJ databases">
        <authorList>
            <person name="Afonso C.L."/>
            <person name="Miller P.J."/>
            <person name="Scott M.A."/>
            <person name="Spackman E."/>
            <person name="Goraichik I."/>
            <person name="Dimitrov K.M."/>
            <person name="Suarez D.L."/>
            <person name="Swayne D.E."/>
        </authorList>
    </citation>
    <scope>NUCLEOTIDE SEQUENCE [LARGE SCALE GENOMIC DNA]</scope>
    <source>
        <strain evidence="4 5">CGMCC 1.12708</strain>
    </source>
</reference>
<dbReference type="Proteomes" id="UP000192393">
    <property type="component" value="Unassembled WGS sequence"/>
</dbReference>